<evidence type="ECO:0000256" key="1">
    <source>
        <dbReference type="ARBA" id="ARBA00005254"/>
    </source>
</evidence>
<evidence type="ECO:0000313" key="3">
    <source>
        <dbReference type="EMBL" id="QDL38683.1"/>
    </source>
</evidence>
<sequence>MSEHLKFEIDQGIATITLNRPEKLNAFTDEMLETWLAVLEDARTNPEVRVIVMTGTGRAFTTGGDVEGFSASAKQTAAGIRKRLVEGIQRLPRKLAEIDKPVIAALNGFATGGGLDIALACDIRFAAESARFAETYAKMGLIPGAGGAYLLPRIVGTAKALELFWSCDWVEAREAERIGLVNKVFPDADLMEGTYAFARKVADGAPLAVQTIKRVVRLGLDKDLGTALDIVASSMPIVRTSEDHQEALAAFKEKRMPRFKGQ</sequence>
<proteinExistence type="inferred from homology"/>
<dbReference type="InterPro" id="IPR029045">
    <property type="entry name" value="ClpP/crotonase-like_dom_sf"/>
</dbReference>
<dbReference type="RefSeq" id="WP_142820120.1">
    <property type="nucleotide sequence ID" value="NZ_CP035503.1"/>
</dbReference>
<evidence type="ECO:0000256" key="2">
    <source>
        <dbReference type="RuleBase" id="RU003707"/>
    </source>
</evidence>
<dbReference type="Gene3D" id="3.90.226.10">
    <property type="entry name" value="2-enoyl-CoA Hydratase, Chain A, domain 1"/>
    <property type="match status" value="1"/>
</dbReference>
<evidence type="ECO:0000313" key="4">
    <source>
        <dbReference type="Proteomes" id="UP000316798"/>
    </source>
</evidence>
<dbReference type="InterPro" id="IPR001753">
    <property type="entry name" value="Enoyl-CoA_hydra/iso"/>
</dbReference>
<dbReference type="PROSITE" id="PS00166">
    <property type="entry name" value="ENOYL_COA_HYDRATASE"/>
    <property type="match status" value="1"/>
</dbReference>
<dbReference type="Pfam" id="PF00378">
    <property type="entry name" value="ECH_1"/>
    <property type="match status" value="1"/>
</dbReference>
<dbReference type="AlphaFoldDB" id="A0A515DE40"/>
<dbReference type="PANTHER" id="PTHR43459:SF1">
    <property type="entry name" value="EG:BACN32G11.4 PROTEIN"/>
    <property type="match status" value="1"/>
</dbReference>
<dbReference type="PANTHER" id="PTHR43459">
    <property type="entry name" value="ENOYL-COA HYDRATASE"/>
    <property type="match status" value="1"/>
</dbReference>
<protein>
    <submittedName>
        <fullName evidence="3">Enoyl-CoA hydratase</fullName>
    </submittedName>
</protein>
<dbReference type="OrthoDB" id="8524220at2"/>
<keyword evidence="4" id="KW-1185">Reference proteome</keyword>
<dbReference type="Gene3D" id="1.10.12.10">
    <property type="entry name" value="Lyase 2-enoyl-coa Hydratase, Chain A, domain 2"/>
    <property type="match status" value="1"/>
</dbReference>
<comment type="similarity">
    <text evidence="1 2">Belongs to the enoyl-CoA hydratase/isomerase family.</text>
</comment>
<dbReference type="Proteomes" id="UP000316798">
    <property type="component" value="Chromosome"/>
</dbReference>
<organism evidence="3 4">
    <name type="scientific">Rhodoferax sediminis</name>
    <dbReference type="NCBI Taxonomy" id="2509614"/>
    <lineage>
        <taxon>Bacteria</taxon>
        <taxon>Pseudomonadati</taxon>
        <taxon>Pseudomonadota</taxon>
        <taxon>Betaproteobacteria</taxon>
        <taxon>Burkholderiales</taxon>
        <taxon>Comamonadaceae</taxon>
        <taxon>Rhodoferax</taxon>
    </lineage>
</organism>
<gene>
    <name evidence="3" type="ORF">EUB48_16335</name>
</gene>
<accession>A0A515DE40</accession>
<dbReference type="CDD" id="cd06558">
    <property type="entry name" value="crotonase-like"/>
    <property type="match status" value="1"/>
</dbReference>
<dbReference type="SUPFAM" id="SSF52096">
    <property type="entry name" value="ClpP/crotonase"/>
    <property type="match status" value="1"/>
</dbReference>
<dbReference type="InterPro" id="IPR014748">
    <property type="entry name" value="Enoyl-CoA_hydra_C"/>
</dbReference>
<dbReference type="GO" id="GO:0003824">
    <property type="term" value="F:catalytic activity"/>
    <property type="evidence" value="ECO:0007669"/>
    <property type="project" value="InterPro"/>
</dbReference>
<dbReference type="KEGG" id="rhf:EUB48_16335"/>
<dbReference type="InterPro" id="IPR018376">
    <property type="entry name" value="Enoyl-CoA_hyd/isom_CS"/>
</dbReference>
<dbReference type="EMBL" id="CP035503">
    <property type="protein sequence ID" value="QDL38683.1"/>
    <property type="molecule type" value="Genomic_DNA"/>
</dbReference>
<name>A0A515DE40_9BURK</name>
<reference evidence="3 4" key="1">
    <citation type="submission" date="2019-01" db="EMBL/GenBank/DDBJ databases">
        <title>Genomic insights into a novel species Rhodoferax sp.</title>
        <authorList>
            <person name="Jin L."/>
        </authorList>
    </citation>
    <scope>NUCLEOTIDE SEQUENCE [LARGE SCALE GENOMIC DNA]</scope>
    <source>
        <strain evidence="3 4">CHu59-6-5</strain>
    </source>
</reference>